<keyword evidence="1" id="KW-1133">Transmembrane helix</keyword>
<dbReference type="OrthoDB" id="2138762at2759"/>
<gene>
    <name evidence="2" type="ORF">LY90DRAFT_702449</name>
</gene>
<evidence type="ECO:0000313" key="3">
    <source>
        <dbReference type="Proteomes" id="UP000193920"/>
    </source>
</evidence>
<dbReference type="EMBL" id="MCOG01000087">
    <property type="protein sequence ID" value="ORY54235.1"/>
    <property type="molecule type" value="Genomic_DNA"/>
</dbReference>
<keyword evidence="1" id="KW-0812">Transmembrane</keyword>
<dbReference type="Proteomes" id="UP000193920">
    <property type="component" value="Unassembled WGS sequence"/>
</dbReference>
<evidence type="ECO:0000256" key="1">
    <source>
        <dbReference type="SAM" id="Phobius"/>
    </source>
</evidence>
<dbReference type="AlphaFoldDB" id="A0A1Y2D6M7"/>
<reference evidence="2 3" key="1">
    <citation type="submission" date="2016-08" db="EMBL/GenBank/DDBJ databases">
        <title>A Parts List for Fungal Cellulosomes Revealed by Comparative Genomics.</title>
        <authorList>
            <consortium name="DOE Joint Genome Institute"/>
            <person name="Haitjema C.H."/>
            <person name="Gilmore S.P."/>
            <person name="Henske J.K."/>
            <person name="Solomon K.V."/>
            <person name="De Groot R."/>
            <person name="Kuo A."/>
            <person name="Mondo S.J."/>
            <person name="Salamov A.A."/>
            <person name="Labutti K."/>
            <person name="Zhao Z."/>
            <person name="Chiniquy J."/>
            <person name="Barry K."/>
            <person name="Brewer H.M."/>
            <person name="Purvine S.O."/>
            <person name="Wright A.T."/>
            <person name="Boxma B."/>
            <person name="Van Alen T."/>
            <person name="Hackstein J.H."/>
            <person name="Baker S.E."/>
            <person name="Grigoriev I.V."/>
            <person name="O'Malley M.A."/>
        </authorList>
    </citation>
    <scope>NUCLEOTIDE SEQUENCE [LARGE SCALE GENOMIC DNA]</scope>
    <source>
        <strain evidence="2 3">G1</strain>
    </source>
</reference>
<sequence length="453" mass="52979">MLVTPEDYAKSFNITEYVQEVEKYNQAFLDNANLQSKFISDPSKASVADWLFSRGTSYECFIQDVMLKDEVGQLDSTINTIRLIIYAFAKPLQSQFFYWTLLLLILHKFNFRKPVMKLILAHYILRVVGDILEQIGPLMGSYYYKDDSGACKGSDVSVEYHPLRWLLTRQIGNIFWYGGEIAGDWYPLLRTRAVAREQKSIWFVYITCGLFNLSKIALIILHWTELPTRLYKDNGAFDEDKKNRFYNIYWAFQGFVILSSFIYDLTVYLVLKRQIFNRSKASFGFLKKFRSISEYRMAISAFIGVIGLPIVSVTLIYKYYYLFRDSEKYSNLNFSFEDVRLLISNVQYYMIFIDQILLFRSRDGSSLGETTSYPAKISKPVNINSKLYYTNLNSLNNNTNTLVNSQTSLLHYGKPKINIGRNNSYENYGKNNNISNYDDYNPNMGNEWTYLRK</sequence>
<comment type="caution">
    <text evidence="2">The sequence shown here is derived from an EMBL/GenBank/DDBJ whole genome shotgun (WGS) entry which is preliminary data.</text>
</comment>
<accession>A0A1Y2D6M7</accession>
<keyword evidence="3" id="KW-1185">Reference proteome</keyword>
<keyword evidence="1" id="KW-0472">Membrane</keyword>
<proteinExistence type="predicted"/>
<name>A0A1Y2D6M7_9FUNG</name>
<feature type="transmembrane region" description="Helical" evidence="1">
    <location>
        <begin position="297"/>
        <end position="321"/>
    </location>
</feature>
<organism evidence="2 3">
    <name type="scientific">Neocallimastix californiae</name>
    <dbReference type="NCBI Taxonomy" id="1754190"/>
    <lineage>
        <taxon>Eukaryota</taxon>
        <taxon>Fungi</taxon>
        <taxon>Fungi incertae sedis</taxon>
        <taxon>Chytridiomycota</taxon>
        <taxon>Chytridiomycota incertae sedis</taxon>
        <taxon>Neocallimastigomycetes</taxon>
        <taxon>Neocallimastigales</taxon>
        <taxon>Neocallimastigaceae</taxon>
        <taxon>Neocallimastix</taxon>
    </lineage>
</organism>
<evidence type="ECO:0000313" key="2">
    <source>
        <dbReference type="EMBL" id="ORY54235.1"/>
    </source>
</evidence>
<protein>
    <submittedName>
        <fullName evidence="2">Uncharacterized protein</fullName>
    </submittedName>
</protein>
<feature type="transmembrane region" description="Helical" evidence="1">
    <location>
        <begin position="202"/>
        <end position="223"/>
    </location>
</feature>
<feature type="transmembrane region" description="Helical" evidence="1">
    <location>
        <begin position="248"/>
        <end position="271"/>
    </location>
</feature>
<feature type="transmembrane region" description="Helical" evidence="1">
    <location>
        <begin position="83"/>
        <end position="106"/>
    </location>
</feature>